<dbReference type="AlphaFoldDB" id="A0A2P6SAA7"/>
<comment type="caution">
    <text evidence="1">The sequence shown here is derived from an EMBL/GenBank/DDBJ whole genome shotgun (WGS) entry which is preliminary data.</text>
</comment>
<sequence length="51" mass="5701">MKDSPSVFKTILLKQKVHVTNSCIHIFNMLCNCLVGHHIPPANLPPTTMTE</sequence>
<accession>A0A2P6SAA7</accession>
<name>A0A2P6SAA7_ROSCH</name>
<reference evidence="1 2" key="1">
    <citation type="journal article" date="2018" name="Nat. Genet.">
        <title>The Rosa genome provides new insights in the design of modern roses.</title>
        <authorList>
            <person name="Bendahmane M."/>
        </authorList>
    </citation>
    <scope>NUCLEOTIDE SEQUENCE [LARGE SCALE GENOMIC DNA]</scope>
    <source>
        <strain evidence="2">cv. Old Blush</strain>
    </source>
</reference>
<evidence type="ECO:0000313" key="1">
    <source>
        <dbReference type="EMBL" id="PRQ55630.1"/>
    </source>
</evidence>
<dbReference type="EMBL" id="PDCK01000039">
    <property type="protein sequence ID" value="PRQ55630.1"/>
    <property type="molecule type" value="Genomic_DNA"/>
</dbReference>
<dbReference type="Proteomes" id="UP000238479">
    <property type="component" value="Chromosome 1"/>
</dbReference>
<protein>
    <submittedName>
        <fullName evidence="1">Uncharacterized protein</fullName>
    </submittedName>
</protein>
<keyword evidence="2" id="KW-1185">Reference proteome</keyword>
<evidence type="ECO:0000313" key="2">
    <source>
        <dbReference type="Proteomes" id="UP000238479"/>
    </source>
</evidence>
<organism evidence="1 2">
    <name type="scientific">Rosa chinensis</name>
    <name type="common">China rose</name>
    <dbReference type="NCBI Taxonomy" id="74649"/>
    <lineage>
        <taxon>Eukaryota</taxon>
        <taxon>Viridiplantae</taxon>
        <taxon>Streptophyta</taxon>
        <taxon>Embryophyta</taxon>
        <taxon>Tracheophyta</taxon>
        <taxon>Spermatophyta</taxon>
        <taxon>Magnoliopsida</taxon>
        <taxon>eudicotyledons</taxon>
        <taxon>Gunneridae</taxon>
        <taxon>Pentapetalae</taxon>
        <taxon>rosids</taxon>
        <taxon>fabids</taxon>
        <taxon>Rosales</taxon>
        <taxon>Rosaceae</taxon>
        <taxon>Rosoideae</taxon>
        <taxon>Rosoideae incertae sedis</taxon>
        <taxon>Rosa</taxon>
    </lineage>
</organism>
<dbReference type="Gramene" id="PRQ55630">
    <property type="protein sequence ID" value="PRQ55630"/>
    <property type="gene ID" value="RchiOBHm_Chr1g0326731"/>
</dbReference>
<gene>
    <name evidence="1" type="ORF">RchiOBHm_Chr1g0326731</name>
</gene>
<proteinExistence type="predicted"/>